<name>A0ACC0J3L1_9ERIC</name>
<sequence length="231" mass="26389">MKEEQEEEKGHITSEIFSKLPAKFEIILEIFSHLPLKTVFKFNSISKSISGLLTWVDFTAKHSRNCRAIASTSFAGFFYQTVTFSDDMDTEYDEILFVPIESEAGCLPDPSLKFLKQRGKEDEVKLIDSCNGLLLCSNTNSINFVTTYFVCNPLTREKVALPHPCRQSNRVFYALLADINSSGFLQYKVVSFQAKRQRPWYRSVVPVIRNWTMRGVGRKASRVASRNNDGF</sequence>
<dbReference type="Proteomes" id="UP001060215">
    <property type="component" value="Chromosome 1"/>
</dbReference>
<keyword evidence="2" id="KW-1185">Reference proteome</keyword>
<evidence type="ECO:0000313" key="2">
    <source>
        <dbReference type="Proteomes" id="UP001060215"/>
    </source>
</evidence>
<protein>
    <submittedName>
        <fullName evidence="1">F-box protein</fullName>
    </submittedName>
</protein>
<accession>A0ACC0J3L1</accession>
<evidence type="ECO:0000313" key="1">
    <source>
        <dbReference type="EMBL" id="KAI8032164.1"/>
    </source>
</evidence>
<proteinExistence type="predicted"/>
<organism evidence="1 2">
    <name type="scientific">Camellia lanceoleosa</name>
    <dbReference type="NCBI Taxonomy" id="1840588"/>
    <lineage>
        <taxon>Eukaryota</taxon>
        <taxon>Viridiplantae</taxon>
        <taxon>Streptophyta</taxon>
        <taxon>Embryophyta</taxon>
        <taxon>Tracheophyta</taxon>
        <taxon>Spermatophyta</taxon>
        <taxon>Magnoliopsida</taxon>
        <taxon>eudicotyledons</taxon>
        <taxon>Gunneridae</taxon>
        <taxon>Pentapetalae</taxon>
        <taxon>asterids</taxon>
        <taxon>Ericales</taxon>
        <taxon>Theaceae</taxon>
        <taxon>Camellia</taxon>
    </lineage>
</organism>
<comment type="caution">
    <text evidence="1">The sequence shown here is derived from an EMBL/GenBank/DDBJ whole genome shotgun (WGS) entry which is preliminary data.</text>
</comment>
<reference evidence="1 2" key="1">
    <citation type="journal article" date="2022" name="Plant J.">
        <title>Chromosome-level genome of Camellia lanceoleosa provides a valuable resource for understanding genome evolution and self-incompatibility.</title>
        <authorList>
            <person name="Gong W."/>
            <person name="Xiao S."/>
            <person name="Wang L."/>
            <person name="Liao Z."/>
            <person name="Chang Y."/>
            <person name="Mo W."/>
            <person name="Hu G."/>
            <person name="Li W."/>
            <person name="Zhao G."/>
            <person name="Zhu H."/>
            <person name="Hu X."/>
            <person name="Ji K."/>
            <person name="Xiang X."/>
            <person name="Song Q."/>
            <person name="Yuan D."/>
            <person name="Jin S."/>
            <person name="Zhang L."/>
        </authorList>
    </citation>
    <scope>NUCLEOTIDE SEQUENCE [LARGE SCALE GENOMIC DNA]</scope>
    <source>
        <strain evidence="1">SQ_2022a</strain>
    </source>
</reference>
<dbReference type="EMBL" id="CM045758">
    <property type="protein sequence ID" value="KAI8032164.1"/>
    <property type="molecule type" value="Genomic_DNA"/>
</dbReference>
<gene>
    <name evidence="1" type="ORF">LOK49_LG01G03205</name>
</gene>